<comment type="similarity">
    <text evidence="2 7">Belongs to the class-IV pyridoxal-phosphate-dependent aminotransferase family.</text>
</comment>
<dbReference type="GO" id="GO:0009099">
    <property type="term" value="P:L-valine biosynthetic process"/>
    <property type="evidence" value="ECO:0007669"/>
    <property type="project" value="TreeGrafter"/>
</dbReference>
<evidence type="ECO:0000256" key="8">
    <source>
        <dbReference type="SAM" id="MobiDB-lite"/>
    </source>
</evidence>
<evidence type="ECO:0000313" key="10">
    <source>
        <dbReference type="Proteomes" id="UP000605986"/>
    </source>
</evidence>
<dbReference type="CDD" id="cd01557">
    <property type="entry name" value="BCAT_beta_family"/>
    <property type="match status" value="1"/>
</dbReference>
<accession>A0A8H4JF27</accession>
<dbReference type="InterPro" id="IPR018300">
    <property type="entry name" value="Aminotrans_IV_CS"/>
</dbReference>
<evidence type="ECO:0000313" key="9">
    <source>
        <dbReference type="EMBL" id="KAF4422197.1"/>
    </source>
</evidence>
<dbReference type="Pfam" id="PF01063">
    <property type="entry name" value="Aminotran_4"/>
    <property type="match status" value="1"/>
</dbReference>
<dbReference type="InterPro" id="IPR043131">
    <property type="entry name" value="BCAT-like_N"/>
</dbReference>
<evidence type="ECO:0000256" key="5">
    <source>
        <dbReference type="ARBA" id="ARBA00022898"/>
    </source>
</evidence>
<dbReference type="InterPro" id="IPR043132">
    <property type="entry name" value="BCAT-like_C"/>
</dbReference>
<dbReference type="Gene3D" id="3.30.470.10">
    <property type="match status" value="1"/>
</dbReference>
<proteinExistence type="inferred from homology"/>
<dbReference type="Proteomes" id="UP000605986">
    <property type="component" value="Unassembled WGS sequence"/>
</dbReference>
<keyword evidence="5 6" id="KW-0663">Pyridoxal phosphate</keyword>
<sequence>MNGLSSEQPLDASKLIFTKSESLNPVPEPGSAELWAQNACCDHMVIARWKLGKGWEALELKPYGDISISPAASCLHYATQCFEGMKVYRGYDGKLRLFRPDRNAKRLSMSAQRVSLPAIDEEELVKLVKALVRVDAPRWLPEDKPGSFLYIRPAVIGNGRQIGVQIPAEATIIILMVAWPDFSCEQPPGAPRRKNLGLRLLASENGAVRAWPGGFGNAKVGANYGPSFLSLGECRKRGYDQILWVLGSDCQVTEAGASNFFAIVKNTTTGRAELITPPLDSNIILEGVTRQSVLDLARERLSDQLDVVERDFTMYDLRRHWEIGTLLEVFVSGTAFFISPVSVISFEGKDWDIPMGQAGKATASATVVRPSVANISKPDLFFTAAFVLVAAEQIHILPQPTSNTLLMLPKMAPNQREVQRQLMKQYNIVFDGPIDSIRNPQWPKTCEDIFENIQALGKKGYSQYSQSISADFARTPWKYQVQARADWIADKAKQCIEARKNESGWRLSLESEIMARFTVEIACKKCRGRLWRSEQEVTAFTQPGDDDHDPNSLKARQSRRQPCRCNPGNLNRDMLDQGISPIFDDRAEEGIIYSPELLEEMPKREEKPDRVYGLQATTRFSRLLASVPNIRSNPFKPDGEPIVFPFLVIEAKSEKSGHSFTDTQVQTAFAIRELLIIQQQLAKAAEEDEHWDAGPFVWFLSYRGEHWRVSAAYTQHQGQKTFFVIQLWEGSVNSLNGALQLLLIIDYMADWARDVYREGIARSLQKLAMSDTESLAHDADIFSLAGNIRDWDCGSPETNEVGANQSIQDPLHEFDCKYSAFRDPRFMITRFIGLIITENNVDEFLGTAVSKSTTKKLTTSLLSCIQDSVRVKGYLLDELELLWTDTHRHFSGMTHPDEIFYVVVTSVFYLTEDWEQTRELSYVAVSESLIGDLAKLSDTQLPSSKVLERIPLVESLAVFERLLQKTPRHNLAACISRLCLVTAFTSKVKFGRDHPWTDLPTATEGLGTSARGATVRFCSKPRTREFLLSMYHKHKVGRNEPATSIFRISTSMDVLSKSDELIEFDTFPDPSWPWSVGVVSSLYHINKPVLHVEADSHFEYGPDTGPRICIFVLEGSLIERGVSPSGLETPEHNVQTRLYYQKTTPQKGWNFDDWVNPDSRDSFSHSNFYNRIRVQLQADRLPIAGSLMRKWDILTTGWKSTFETNDESEFGPGRPFRRRPYQRSLKASLLGHKVESGLSIDREVIVIEDDGGPIDKFTGKAPEVTQHPDRGTQEAASRSGMPESSCSRSEPSGSSETRGQKRPIRTTEQNDETEETAHVARQALRQPPSRERWAGDFLTDEELERILSEGGLP</sequence>
<evidence type="ECO:0000256" key="4">
    <source>
        <dbReference type="ARBA" id="ARBA00022679"/>
    </source>
</evidence>
<name>A0A8H4JF27_9HYPO</name>
<dbReference type="GO" id="GO:0005739">
    <property type="term" value="C:mitochondrion"/>
    <property type="evidence" value="ECO:0007669"/>
    <property type="project" value="TreeGrafter"/>
</dbReference>
<dbReference type="PANTHER" id="PTHR11825">
    <property type="entry name" value="SUBGROUP IIII AMINOTRANSFERASE"/>
    <property type="match status" value="1"/>
</dbReference>
<feature type="compositionally biased region" description="Low complexity" evidence="8">
    <location>
        <begin position="1283"/>
        <end position="1296"/>
    </location>
</feature>
<dbReference type="FunFam" id="3.30.470.10:FF:000012">
    <property type="entry name" value="Branched-chain-amino-acid aminotransferase"/>
    <property type="match status" value="1"/>
</dbReference>
<organism evidence="9 10">
    <name type="scientific">Fusarium austroafricanum</name>
    <dbReference type="NCBI Taxonomy" id="2364996"/>
    <lineage>
        <taxon>Eukaryota</taxon>
        <taxon>Fungi</taxon>
        <taxon>Dikarya</taxon>
        <taxon>Ascomycota</taxon>
        <taxon>Pezizomycotina</taxon>
        <taxon>Sordariomycetes</taxon>
        <taxon>Hypocreomycetidae</taxon>
        <taxon>Hypocreales</taxon>
        <taxon>Nectriaceae</taxon>
        <taxon>Fusarium</taxon>
        <taxon>Fusarium concolor species complex</taxon>
    </lineage>
</organism>
<evidence type="ECO:0000256" key="1">
    <source>
        <dbReference type="ARBA" id="ARBA00001933"/>
    </source>
</evidence>
<keyword evidence="7" id="KW-0028">Amino-acid biosynthesis</keyword>
<dbReference type="Gene3D" id="3.20.10.10">
    <property type="entry name" value="D-amino Acid Aminotransferase, subunit A, domain 2"/>
    <property type="match status" value="1"/>
</dbReference>
<evidence type="ECO:0000256" key="2">
    <source>
        <dbReference type="ARBA" id="ARBA00009320"/>
    </source>
</evidence>
<evidence type="ECO:0000256" key="6">
    <source>
        <dbReference type="RuleBase" id="RU004516"/>
    </source>
</evidence>
<dbReference type="EC" id="2.6.1.42" evidence="7"/>
<dbReference type="InterPro" id="IPR036038">
    <property type="entry name" value="Aminotransferase-like"/>
</dbReference>
<feature type="region of interest" description="Disordered" evidence="8">
    <location>
        <begin position="540"/>
        <end position="569"/>
    </location>
</feature>
<dbReference type="GO" id="GO:0009098">
    <property type="term" value="P:L-leucine biosynthetic process"/>
    <property type="evidence" value="ECO:0007669"/>
    <property type="project" value="TreeGrafter"/>
</dbReference>
<evidence type="ECO:0000256" key="3">
    <source>
        <dbReference type="ARBA" id="ARBA00022576"/>
    </source>
</evidence>
<keyword evidence="7" id="KW-0100">Branched-chain amino acid biosynthesis</keyword>
<reference evidence="9" key="1">
    <citation type="submission" date="2020-01" db="EMBL/GenBank/DDBJ databases">
        <title>Identification and distribution of gene clusters putatively required for synthesis of sphingolipid metabolism inhibitors in phylogenetically diverse species of the filamentous fungus Fusarium.</title>
        <authorList>
            <person name="Kim H.-S."/>
            <person name="Busman M."/>
            <person name="Brown D.W."/>
            <person name="Divon H."/>
            <person name="Uhlig S."/>
            <person name="Proctor R.H."/>
        </authorList>
    </citation>
    <scope>NUCLEOTIDE SEQUENCE</scope>
    <source>
        <strain evidence="9">NRRL 53441</strain>
    </source>
</reference>
<dbReference type="PROSITE" id="PS00770">
    <property type="entry name" value="AA_TRANSFER_CLASS_4"/>
    <property type="match status" value="1"/>
</dbReference>
<comment type="cofactor">
    <cofactor evidence="1 6">
        <name>pyridoxal 5'-phosphate</name>
        <dbReference type="ChEBI" id="CHEBI:597326"/>
    </cofactor>
</comment>
<protein>
    <recommendedName>
        <fullName evidence="7">Branched-chain-amino-acid aminotransferase</fullName>
        <ecNumber evidence="7">2.6.1.42</ecNumber>
    </recommendedName>
</protein>
<gene>
    <name evidence="9" type="ORF">F53441_14301</name>
</gene>
<dbReference type="GO" id="GO:0004084">
    <property type="term" value="F:branched-chain-amino-acid transaminase activity"/>
    <property type="evidence" value="ECO:0007669"/>
    <property type="project" value="UniProtKB-EC"/>
</dbReference>
<evidence type="ECO:0000256" key="7">
    <source>
        <dbReference type="RuleBase" id="RU004517"/>
    </source>
</evidence>
<keyword evidence="3 7" id="KW-0032">Aminotransferase</keyword>
<comment type="catalytic activity">
    <reaction evidence="7">
        <text>L-valine + 2-oxoglutarate = 3-methyl-2-oxobutanoate + L-glutamate</text>
        <dbReference type="Rhea" id="RHEA:24813"/>
        <dbReference type="ChEBI" id="CHEBI:11851"/>
        <dbReference type="ChEBI" id="CHEBI:16810"/>
        <dbReference type="ChEBI" id="CHEBI:29985"/>
        <dbReference type="ChEBI" id="CHEBI:57762"/>
        <dbReference type="EC" id="2.6.1.42"/>
    </reaction>
</comment>
<dbReference type="InterPro" id="IPR005786">
    <property type="entry name" value="B_amino_transII"/>
</dbReference>
<feature type="region of interest" description="Disordered" evidence="8">
    <location>
        <begin position="1252"/>
        <end position="1337"/>
    </location>
</feature>
<comment type="catalytic activity">
    <reaction evidence="7">
        <text>L-leucine + 2-oxoglutarate = 4-methyl-2-oxopentanoate + L-glutamate</text>
        <dbReference type="Rhea" id="RHEA:18321"/>
        <dbReference type="ChEBI" id="CHEBI:16810"/>
        <dbReference type="ChEBI" id="CHEBI:17865"/>
        <dbReference type="ChEBI" id="CHEBI:29985"/>
        <dbReference type="ChEBI" id="CHEBI:57427"/>
        <dbReference type="EC" id="2.6.1.42"/>
    </reaction>
</comment>
<comment type="catalytic activity">
    <reaction evidence="7">
        <text>L-isoleucine + 2-oxoglutarate = (S)-3-methyl-2-oxopentanoate + L-glutamate</text>
        <dbReference type="Rhea" id="RHEA:24801"/>
        <dbReference type="ChEBI" id="CHEBI:16810"/>
        <dbReference type="ChEBI" id="CHEBI:29985"/>
        <dbReference type="ChEBI" id="CHEBI:35146"/>
        <dbReference type="ChEBI" id="CHEBI:58045"/>
        <dbReference type="EC" id="2.6.1.42"/>
    </reaction>
</comment>
<dbReference type="InterPro" id="IPR033939">
    <property type="entry name" value="BCAT_family"/>
</dbReference>
<dbReference type="SUPFAM" id="SSF56752">
    <property type="entry name" value="D-aminoacid aminotransferase-like PLP-dependent enzymes"/>
    <property type="match status" value="1"/>
</dbReference>
<dbReference type="EMBL" id="JAADJG010001172">
    <property type="protein sequence ID" value="KAF4422197.1"/>
    <property type="molecule type" value="Genomic_DNA"/>
</dbReference>
<keyword evidence="10" id="KW-1185">Reference proteome</keyword>
<dbReference type="InterPro" id="IPR001544">
    <property type="entry name" value="Aminotrans_IV"/>
</dbReference>
<dbReference type="PANTHER" id="PTHR11825:SF69">
    <property type="entry name" value="BRANCHED-CHAIN-AMINO-ACID AMINOTRANSFERASE"/>
    <property type="match status" value="1"/>
</dbReference>
<dbReference type="OrthoDB" id="3538597at2759"/>
<comment type="caution">
    <text evidence="9">The sequence shown here is derived from an EMBL/GenBank/DDBJ whole genome shotgun (WGS) entry which is preliminary data.</text>
</comment>
<keyword evidence="4 7" id="KW-0808">Transferase</keyword>